<keyword evidence="3" id="KW-0732">Signal</keyword>
<dbReference type="InterPro" id="IPR001188">
    <property type="entry name" value="Sperm_putr-bd"/>
</dbReference>
<feature type="region of interest" description="Disordered" evidence="5">
    <location>
        <begin position="21"/>
        <end position="40"/>
    </location>
</feature>
<name>A0A844ZM43_9SPHN</name>
<protein>
    <submittedName>
        <fullName evidence="6">Extracellular solute-binding protein</fullName>
    </submittedName>
</protein>
<keyword evidence="2" id="KW-0813">Transport</keyword>
<dbReference type="GO" id="GO:0015846">
    <property type="term" value="P:polyamine transport"/>
    <property type="evidence" value="ECO:0007669"/>
    <property type="project" value="InterPro"/>
</dbReference>
<keyword evidence="7" id="KW-1185">Reference proteome</keyword>
<proteinExistence type="predicted"/>
<dbReference type="EMBL" id="WTYY01000002">
    <property type="protein sequence ID" value="MXO88120.1"/>
    <property type="molecule type" value="Genomic_DNA"/>
</dbReference>
<comment type="subcellular location">
    <subcellularLocation>
        <location evidence="1">Periplasm</location>
    </subcellularLocation>
</comment>
<dbReference type="Proteomes" id="UP000435243">
    <property type="component" value="Unassembled WGS sequence"/>
</dbReference>
<dbReference type="PANTHER" id="PTHR30222:SF17">
    <property type="entry name" value="SPERMIDINE_PUTRESCINE-BINDING PERIPLASMIC PROTEIN"/>
    <property type="match status" value="1"/>
</dbReference>
<sequence>MAKLGAAAGVVGGPLGMAALAQTQAQTQSRPQNRPQRQPVRQVRFDGWGGVVSQAFEDYAFAPFERETGVEVVSGTFGGSDEFLARVIANRPGEYNVAHLSGVFDYARFHDQGLTSALDESNIPNLALTIPQLAAPLRAVTGGSLSAIPYDYGTTGIAFNPRRVSAEHVARAGSRILIDPQFRHRIGGWDEWRTRIWYAAAAAGQNPNAITDMDAVWAMIRRHRDLTVKYWSSGAELMNLLAQEELFVTDAWSGRIAALRNAGVEMGFHQPADGVAWQECIFVLRGSPMRECEKLLNFMLEPEVAIMVAEAQYYPPSLDPTKVDLPASIRSLPGFVADGDLSGYRFFDPAYWNGHERDWAPMFSRVQKGW</sequence>
<dbReference type="Gene3D" id="3.40.190.10">
    <property type="entry name" value="Periplasmic binding protein-like II"/>
    <property type="match status" value="2"/>
</dbReference>
<dbReference type="GO" id="GO:0042597">
    <property type="term" value="C:periplasmic space"/>
    <property type="evidence" value="ECO:0007669"/>
    <property type="project" value="UniProtKB-SubCell"/>
</dbReference>
<reference evidence="6 7" key="1">
    <citation type="submission" date="2019-12" db="EMBL/GenBank/DDBJ databases">
        <title>Genomic-based taxomic classification of the family Erythrobacteraceae.</title>
        <authorList>
            <person name="Xu L."/>
        </authorList>
    </citation>
    <scope>NUCLEOTIDE SEQUENCE [LARGE SCALE GENOMIC DNA]</scope>
    <source>
        <strain evidence="6 7">JCM 16339</strain>
    </source>
</reference>
<dbReference type="AlphaFoldDB" id="A0A844ZM43"/>
<evidence type="ECO:0000256" key="3">
    <source>
        <dbReference type="ARBA" id="ARBA00022729"/>
    </source>
</evidence>
<evidence type="ECO:0000256" key="4">
    <source>
        <dbReference type="ARBA" id="ARBA00022764"/>
    </source>
</evidence>
<dbReference type="Pfam" id="PF13343">
    <property type="entry name" value="SBP_bac_6"/>
    <property type="match status" value="1"/>
</dbReference>
<dbReference type="PANTHER" id="PTHR30222">
    <property type="entry name" value="SPERMIDINE/PUTRESCINE-BINDING PERIPLASMIC PROTEIN"/>
    <property type="match status" value="1"/>
</dbReference>
<organism evidence="6 7">
    <name type="scientific">Alteraurantiacibacter aestuarii</name>
    <dbReference type="NCBI Taxonomy" id="650004"/>
    <lineage>
        <taxon>Bacteria</taxon>
        <taxon>Pseudomonadati</taxon>
        <taxon>Pseudomonadota</taxon>
        <taxon>Alphaproteobacteria</taxon>
        <taxon>Sphingomonadales</taxon>
        <taxon>Erythrobacteraceae</taxon>
        <taxon>Alteraurantiacibacter</taxon>
    </lineage>
</organism>
<evidence type="ECO:0000256" key="2">
    <source>
        <dbReference type="ARBA" id="ARBA00022448"/>
    </source>
</evidence>
<dbReference type="SUPFAM" id="SSF53850">
    <property type="entry name" value="Periplasmic binding protein-like II"/>
    <property type="match status" value="1"/>
</dbReference>
<keyword evidence="4" id="KW-0574">Periplasm</keyword>
<dbReference type="GO" id="GO:0019808">
    <property type="term" value="F:polyamine binding"/>
    <property type="evidence" value="ECO:0007669"/>
    <property type="project" value="InterPro"/>
</dbReference>
<gene>
    <name evidence="6" type="ORF">GRI32_05135</name>
</gene>
<evidence type="ECO:0000256" key="5">
    <source>
        <dbReference type="SAM" id="MobiDB-lite"/>
    </source>
</evidence>
<dbReference type="OrthoDB" id="7817969at2"/>
<accession>A0A844ZM43</accession>
<evidence type="ECO:0000313" key="6">
    <source>
        <dbReference type="EMBL" id="MXO88120.1"/>
    </source>
</evidence>
<dbReference type="PRINTS" id="PR00909">
    <property type="entry name" value="SPERMDNBNDNG"/>
</dbReference>
<comment type="caution">
    <text evidence="6">The sequence shown here is derived from an EMBL/GenBank/DDBJ whole genome shotgun (WGS) entry which is preliminary data.</text>
</comment>
<evidence type="ECO:0000256" key="1">
    <source>
        <dbReference type="ARBA" id="ARBA00004418"/>
    </source>
</evidence>
<evidence type="ECO:0000313" key="7">
    <source>
        <dbReference type="Proteomes" id="UP000435243"/>
    </source>
</evidence>